<dbReference type="Pfam" id="PF00083">
    <property type="entry name" value="Sugar_tr"/>
    <property type="match status" value="1"/>
</dbReference>
<dbReference type="InterPro" id="IPR036259">
    <property type="entry name" value="MFS_trans_sf"/>
</dbReference>
<feature type="transmembrane region" description="Helical" evidence="5">
    <location>
        <begin position="436"/>
        <end position="458"/>
    </location>
</feature>
<keyword evidence="4 5" id="KW-0472">Membrane</keyword>
<keyword evidence="3 5" id="KW-1133">Transmembrane helix</keyword>
<accession>D2EF42</accession>
<reference evidence="7 8" key="1">
    <citation type="journal article" date="2010" name="Proc. Natl. Acad. Sci. U.S.A.">
        <title>Enigmatic, ultrasmall, uncultivated Archaea.</title>
        <authorList>
            <person name="Baker B.J."/>
            <person name="Comolli L.R."/>
            <person name="Dick G.J."/>
            <person name="Hauser L.J."/>
            <person name="Hyatt D."/>
            <person name="Dill B.D."/>
            <person name="Land M.L."/>
            <person name="Verberkmoes N.C."/>
            <person name="Hettich R.L."/>
            <person name="Banfield J.F."/>
        </authorList>
    </citation>
    <scope>NUCLEOTIDE SEQUENCE [LARGE SCALE GENOMIC DNA]</scope>
</reference>
<name>D2EF42_PARA4</name>
<feature type="transmembrane region" description="Helical" evidence="5">
    <location>
        <begin position="192"/>
        <end position="213"/>
    </location>
</feature>
<dbReference type="SUPFAM" id="SSF103473">
    <property type="entry name" value="MFS general substrate transporter"/>
    <property type="match status" value="1"/>
</dbReference>
<keyword evidence="2 5" id="KW-0812">Transmembrane</keyword>
<gene>
    <name evidence="7" type="ORF">BJBARM4_0352</name>
</gene>
<feature type="transmembrane region" description="Helical" evidence="5">
    <location>
        <begin position="315"/>
        <end position="336"/>
    </location>
</feature>
<dbReference type="InterPro" id="IPR005829">
    <property type="entry name" value="Sugar_transporter_CS"/>
</dbReference>
<evidence type="ECO:0000256" key="1">
    <source>
        <dbReference type="ARBA" id="ARBA00004141"/>
    </source>
</evidence>
<evidence type="ECO:0000256" key="3">
    <source>
        <dbReference type="ARBA" id="ARBA00022989"/>
    </source>
</evidence>
<dbReference type="InterPro" id="IPR005828">
    <property type="entry name" value="MFS_sugar_transport-like"/>
</dbReference>
<dbReference type="PROSITE" id="PS50850">
    <property type="entry name" value="MFS"/>
    <property type="match status" value="1"/>
</dbReference>
<feature type="transmembrane region" description="Helical" evidence="5">
    <location>
        <begin position="348"/>
        <end position="366"/>
    </location>
</feature>
<dbReference type="GO" id="GO:0046943">
    <property type="term" value="F:carboxylic acid transmembrane transporter activity"/>
    <property type="evidence" value="ECO:0007669"/>
    <property type="project" value="TreeGrafter"/>
</dbReference>
<feature type="transmembrane region" description="Helical" evidence="5">
    <location>
        <begin position="71"/>
        <end position="89"/>
    </location>
</feature>
<evidence type="ECO:0000256" key="4">
    <source>
        <dbReference type="ARBA" id="ARBA00023136"/>
    </source>
</evidence>
<dbReference type="EMBL" id="GG730044">
    <property type="protein sequence ID" value="EEZ92968.1"/>
    <property type="molecule type" value="Genomic_DNA"/>
</dbReference>
<evidence type="ECO:0000313" key="7">
    <source>
        <dbReference type="EMBL" id="EEZ92968.1"/>
    </source>
</evidence>
<sequence>MPQSVKNDKGDIRSIKTNLTARLDRIPWNSWHTYIFAILFAGVILEGFSISLGGATLGALEKQFDLTSFEAVILTPLYLVGALIGSFLMGTMADYIGRKKVFIITVTIVIIGSVIVALSFNYGSLVFGRIITAIGAEGEVAVANTALAEFVPPKKRGLAVASGNATAFDVGTVAASLVAFFAISLLPSTIGWRVAFASAVVLAVVVFIARLKLPESVRYLIRKNRLKEAEAIVSKAEKAYQAKTHKKLPPVSAEMLNFSSQKLSAKYGLLFKKYPRRITLAIILNLTEVWPYYAAFSVIPVILVKFFNYSSSSVSLSLVYITFAGVLGIIVMSFALDRIGRRKTITASYGIAAFMFLLIGLIVAHISLVLFVILLAVLYFWVYAAAGVLYPQISEMFPTEIRSTAVGTAIGIGRLGGIIGPIILGIILAAGDTLTAVTIAFVITAVIMFIGAIAEVILGPELNGKSLETASAEAKGSKL</sequence>
<dbReference type="AlphaFoldDB" id="D2EF42"/>
<organism evidence="7 8">
    <name type="scientific">Candidatus Parvarchaeum acidiphilum ARMAN-4</name>
    <dbReference type="NCBI Taxonomy" id="662760"/>
    <lineage>
        <taxon>Archaea</taxon>
        <taxon>Candidatus Parvarchaeota</taxon>
        <taxon>Candidatus Parvarchaeum</taxon>
    </lineage>
</organism>
<feature type="transmembrane region" description="Helical" evidence="5">
    <location>
        <begin position="34"/>
        <end position="59"/>
    </location>
</feature>
<dbReference type="GO" id="GO:0005886">
    <property type="term" value="C:plasma membrane"/>
    <property type="evidence" value="ECO:0007669"/>
    <property type="project" value="TreeGrafter"/>
</dbReference>
<evidence type="ECO:0000256" key="2">
    <source>
        <dbReference type="ARBA" id="ARBA00022692"/>
    </source>
</evidence>
<feature type="transmembrane region" description="Helical" evidence="5">
    <location>
        <begin position="372"/>
        <end position="393"/>
    </location>
</feature>
<evidence type="ECO:0000256" key="5">
    <source>
        <dbReference type="SAM" id="Phobius"/>
    </source>
</evidence>
<comment type="subcellular location">
    <subcellularLocation>
        <location evidence="1">Membrane</location>
        <topology evidence="1">Multi-pass membrane protein</topology>
    </subcellularLocation>
</comment>
<dbReference type="PANTHER" id="PTHR23508:SF10">
    <property type="entry name" value="CARBOXYLIC ACID TRANSPORTER PROTEIN HOMOLOG"/>
    <property type="match status" value="1"/>
</dbReference>
<evidence type="ECO:0000313" key="8">
    <source>
        <dbReference type="Proteomes" id="UP000009375"/>
    </source>
</evidence>
<dbReference type="InterPro" id="IPR020846">
    <property type="entry name" value="MFS_dom"/>
</dbReference>
<feature type="transmembrane region" description="Helical" evidence="5">
    <location>
        <begin position="101"/>
        <end position="120"/>
    </location>
</feature>
<dbReference type="Gene3D" id="1.20.1250.20">
    <property type="entry name" value="MFS general substrate transporter like domains"/>
    <property type="match status" value="1"/>
</dbReference>
<dbReference type="CDD" id="cd17316">
    <property type="entry name" value="MFS_SV2_like"/>
    <property type="match status" value="1"/>
</dbReference>
<proteinExistence type="predicted"/>
<dbReference type="PANTHER" id="PTHR23508">
    <property type="entry name" value="CARBOXYLIC ACID TRANSPORTER PROTEIN HOMOLOG"/>
    <property type="match status" value="1"/>
</dbReference>
<feature type="transmembrane region" description="Helical" evidence="5">
    <location>
        <begin position="167"/>
        <end position="186"/>
    </location>
</feature>
<feature type="transmembrane region" description="Helical" evidence="5">
    <location>
        <begin position="278"/>
        <end position="303"/>
    </location>
</feature>
<dbReference type="Proteomes" id="UP000009375">
    <property type="component" value="Unassembled WGS sequence"/>
</dbReference>
<feature type="domain" description="Major facilitator superfamily (MFS) profile" evidence="6">
    <location>
        <begin position="35"/>
        <end position="463"/>
    </location>
</feature>
<feature type="transmembrane region" description="Helical" evidence="5">
    <location>
        <begin position="126"/>
        <end position="147"/>
    </location>
</feature>
<evidence type="ECO:0000259" key="6">
    <source>
        <dbReference type="PROSITE" id="PS50850"/>
    </source>
</evidence>
<feature type="transmembrane region" description="Helical" evidence="5">
    <location>
        <begin position="405"/>
        <end position="430"/>
    </location>
</feature>
<protein>
    <submittedName>
        <fullName evidence="7">Major facilitator superfamily MFS_1</fullName>
    </submittedName>
</protein>
<dbReference type="PROSITE" id="PS00216">
    <property type="entry name" value="SUGAR_TRANSPORT_1"/>
    <property type="match status" value="2"/>
</dbReference>